<reference evidence="2 3" key="1">
    <citation type="submission" date="2016-04" db="EMBL/GenBank/DDBJ databases">
        <title>Complete genome sequence of Dokdonella koreensis DS-123T.</title>
        <authorList>
            <person name="Kim J.F."/>
            <person name="Lee H."/>
            <person name="Kwak M.-J."/>
        </authorList>
    </citation>
    <scope>NUCLEOTIDE SEQUENCE [LARGE SCALE GENOMIC DNA]</scope>
    <source>
        <strain evidence="2 3">DS-123</strain>
    </source>
</reference>
<dbReference type="EMBL" id="CP015249">
    <property type="protein sequence ID" value="ANB17294.1"/>
    <property type="molecule type" value="Genomic_DNA"/>
</dbReference>
<feature type="compositionally biased region" description="Basic residues" evidence="1">
    <location>
        <begin position="69"/>
        <end position="86"/>
    </location>
</feature>
<feature type="compositionally biased region" description="Basic and acidic residues" evidence="1">
    <location>
        <begin position="22"/>
        <end position="34"/>
    </location>
</feature>
<dbReference type="AlphaFoldDB" id="A0A160DT08"/>
<proteinExistence type="predicted"/>
<evidence type="ECO:0000313" key="3">
    <source>
        <dbReference type="Proteomes" id="UP000076830"/>
    </source>
</evidence>
<gene>
    <name evidence="2" type="ORF">I596_1264</name>
</gene>
<feature type="region of interest" description="Disordered" evidence="1">
    <location>
        <begin position="1"/>
        <end position="86"/>
    </location>
</feature>
<accession>A0A160DT08</accession>
<sequence length="86" mass="9449">MEPARVRSGPGRARRSASARGRCRDRAGARDRSGLRRRSAGRRAVPLPPIRRHAGANDGRGVGQAGTRGVRRKWIGRHGRVHTSEH</sequence>
<dbReference type="Proteomes" id="UP000076830">
    <property type="component" value="Chromosome"/>
</dbReference>
<organism evidence="2 3">
    <name type="scientific">Dokdonella koreensis DS-123</name>
    <dbReference type="NCBI Taxonomy" id="1300342"/>
    <lineage>
        <taxon>Bacteria</taxon>
        <taxon>Pseudomonadati</taxon>
        <taxon>Pseudomonadota</taxon>
        <taxon>Gammaproteobacteria</taxon>
        <taxon>Lysobacterales</taxon>
        <taxon>Rhodanobacteraceae</taxon>
        <taxon>Dokdonella</taxon>
    </lineage>
</organism>
<feature type="compositionally biased region" description="Basic residues" evidence="1">
    <location>
        <begin position="12"/>
        <end position="21"/>
    </location>
</feature>
<dbReference type="KEGG" id="dko:I596_1264"/>
<evidence type="ECO:0000313" key="2">
    <source>
        <dbReference type="EMBL" id="ANB17294.1"/>
    </source>
</evidence>
<feature type="compositionally biased region" description="Low complexity" evidence="1">
    <location>
        <begin position="1"/>
        <end position="11"/>
    </location>
</feature>
<evidence type="ECO:0000256" key="1">
    <source>
        <dbReference type="SAM" id="MobiDB-lite"/>
    </source>
</evidence>
<keyword evidence="3" id="KW-1185">Reference proteome</keyword>
<name>A0A160DT08_9GAMM</name>
<protein>
    <submittedName>
        <fullName evidence="2">Uncharacterized protein</fullName>
    </submittedName>
</protein>